<proteinExistence type="inferred from homology"/>
<dbReference type="SUPFAM" id="SSF52833">
    <property type="entry name" value="Thioredoxin-like"/>
    <property type="match status" value="1"/>
</dbReference>
<evidence type="ECO:0000313" key="4">
    <source>
        <dbReference type="Proteomes" id="UP000308054"/>
    </source>
</evidence>
<dbReference type="OrthoDB" id="9803749at2"/>
<dbReference type="PANTHER" id="PTHR30041:SF8">
    <property type="entry name" value="PROTEIN YFFB"/>
    <property type="match status" value="1"/>
</dbReference>
<dbReference type="Pfam" id="PF03960">
    <property type="entry name" value="ArsC"/>
    <property type="match status" value="1"/>
</dbReference>
<name>A0A4S2GX53_9PROT</name>
<comment type="caution">
    <text evidence="3">The sequence shown here is derived from an EMBL/GenBank/DDBJ whole genome shotgun (WGS) entry which is preliminary data.</text>
</comment>
<evidence type="ECO:0000313" key="3">
    <source>
        <dbReference type="EMBL" id="TGY87685.1"/>
    </source>
</evidence>
<dbReference type="InterPro" id="IPR006660">
    <property type="entry name" value="Arsenate_reductase-like"/>
</dbReference>
<sequence>MTLYGLKTCDTCRKAGKALDNAGHDVDFVDLREMKRLDEKIPVWIDAVGAERVLNTRSTTWRGLTETEQAMTRSRTGLEALLLAHPALIKRPVVEAEGRVHVGWNEEVRSALGL</sequence>
<dbReference type="EMBL" id="SRXW01000005">
    <property type="protein sequence ID" value="TGY87685.1"/>
    <property type="molecule type" value="Genomic_DNA"/>
</dbReference>
<evidence type="ECO:0000256" key="1">
    <source>
        <dbReference type="ARBA" id="ARBA00007198"/>
    </source>
</evidence>
<dbReference type="Proteomes" id="UP000308054">
    <property type="component" value="Unassembled WGS sequence"/>
</dbReference>
<dbReference type="Gene3D" id="3.40.30.10">
    <property type="entry name" value="Glutaredoxin"/>
    <property type="match status" value="1"/>
</dbReference>
<dbReference type="AlphaFoldDB" id="A0A4S2GX53"/>
<dbReference type="PANTHER" id="PTHR30041">
    <property type="entry name" value="ARSENATE REDUCTASE"/>
    <property type="match status" value="1"/>
</dbReference>
<evidence type="ECO:0000256" key="2">
    <source>
        <dbReference type="PROSITE-ProRule" id="PRU01282"/>
    </source>
</evidence>
<reference evidence="3 4" key="1">
    <citation type="journal article" date="2017" name="Int. J. Syst. Evol. Microbiol.">
        <title>Marinicauda algicola sp. nov., isolated from a marine red alga Rhodosorus marinus.</title>
        <authorList>
            <person name="Jeong S.E."/>
            <person name="Jeon S.H."/>
            <person name="Chun B.H."/>
            <person name="Kim D.W."/>
            <person name="Jeon C.O."/>
        </authorList>
    </citation>
    <scope>NUCLEOTIDE SEQUENCE [LARGE SCALE GENOMIC DNA]</scope>
    <source>
        <strain evidence="3 4">JCM 31718</strain>
    </source>
</reference>
<gene>
    <name evidence="3" type="ORF">E5163_14020</name>
</gene>
<keyword evidence="4" id="KW-1185">Reference proteome</keyword>
<dbReference type="PROSITE" id="PS51353">
    <property type="entry name" value="ARSC"/>
    <property type="match status" value="1"/>
</dbReference>
<accession>A0A4S2GX53</accession>
<organism evidence="3 4">
    <name type="scientific">Marinicauda algicola</name>
    <dbReference type="NCBI Taxonomy" id="2029849"/>
    <lineage>
        <taxon>Bacteria</taxon>
        <taxon>Pseudomonadati</taxon>
        <taxon>Pseudomonadota</taxon>
        <taxon>Alphaproteobacteria</taxon>
        <taxon>Maricaulales</taxon>
        <taxon>Maricaulaceae</taxon>
        <taxon>Marinicauda</taxon>
    </lineage>
</organism>
<protein>
    <submittedName>
        <fullName evidence="3">ArsC family transcriptional regulator</fullName>
    </submittedName>
</protein>
<dbReference type="InterPro" id="IPR036249">
    <property type="entry name" value="Thioredoxin-like_sf"/>
</dbReference>
<comment type="similarity">
    <text evidence="1 2">Belongs to the ArsC family.</text>
</comment>